<feature type="non-terminal residue" evidence="1">
    <location>
        <position position="144"/>
    </location>
</feature>
<keyword evidence="2" id="KW-1185">Reference proteome</keyword>
<accession>A0A6S7LQI0</accession>
<protein>
    <submittedName>
        <fullName evidence="1">---NA</fullName>
    </submittedName>
</protein>
<proteinExistence type="predicted"/>
<sequence length="144" mass="16039">MNRNNASPIARNDHGPTINTTNISTERSSCNSVQLDNLEINGTNLSITEILSATSKTPARSRENNASLITIESPSPKQNPTQNYYNRDPNKNNIDPANTDKTKKALVACPFLKRRGYCLKGHRCDFLHDNVLPGIREKTSQQKC</sequence>
<name>A0A6S7LQI0_PARCT</name>
<dbReference type="InterPro" id="IPR036855">
    <property type="entry name" value="Znf_CCCH_sf"/>
</dbReference>
<evidence type="ECO:0000313" key="1">
    <source>
        <dbReference type="EMBL" id="CAB4038089.1"/>
    </source>
</evidence>
<organism evidence="1 2">
    <name type="scientific">Paramuricea clavata</name>
    <name type="common">Red gorgonian</name>
    <name type="synonym">Violescent sea-whip</name>
    <dbReference type="NCBI Taxonomy" id="317549"/>
    <lineage>
        <taxon>Eukaryota</taxon>
        <taxon>Metazoa</taxon>
        <taxon>Cnidaria</taxon>
        <taxon>Anthozoa</taxon>
        <taxon>Octocorallia</taxon>
        <taxon>Malacalcyonacea</taxon>
        <taxon>Plexauridae</taxon>
        <taxon>Paramuricea</taxon>
    </lineage>
</organism>
<gene>
    <name evidence="1" type="ORF">PACLA_8A028116</name>
</gene>
<dbReference type="Proteomes" id="UP001152795">
    <property type="component" value="Unassembled WGS sequence"/>
</dbReference>
<dbReference type="GO" id="GO:0046872">
    <property type="term" value="F:metal ion binding"/>
    <property type="evidence" value="ECO:0007669"/>
    <property type="project" value="InterPro"/>
</dbReference>
<dbReference type="AlphaFoldDB" id="A0A6S7LQI0"/>
<dbReference type="SUPFAM" id="SSF90229">
    <property type="entry name" value="CCCH zinc finger"/>
    <property type="match status" value="1"/>
</dbReference>
<reference evidence="1" key="1">
    <citation type="submission" date="2020-04" db="EMBL/GenBank/DDBJ databases">
        <authorList>
            <person name="Alioto T."/>
            <person name="Alioto T."/>
            <person name="Gomez Garrido J."/>
        </authorList>
    </citation>
    <scope>NUCLEOTIDE SEQUENCE</scope>
    <source>
        <strain evidence="1">A484AB</strain>
    </source>
</reference>
<comment type="caution">
    <text evidence="1">The sequence shown here is derived from an EMBL/GenBank/DDBJ whole genome shotgun (WGS) entry which is preliminary data.</text>
</comment>
<dbReference type="EMBL" id="CACRXK020023792">
    <property type="protein sequence ID" value="CAB4038089.1"/>
    <property type="molecule type" value="Genomic_DNA"/>
</dbReference>
<dbReference type="InterPro" id="IPR000571">
    <property type="entry name" value="Znf_CCCH"/>
</dbReference>
<dbReference type="PROSITE" id="PS50103">
    <property type="entry name" value="ZF_C3H1"/>
    <property type="match status" value="1"/>
</dbReference>
<evidence type="ECO:0000313" key="2">
    <source>
        <dbReference type="Proteomes" id="UP001152795"/>
    </source>
</evidence>